<dbReference type="GO" id="GO:0007219">
    <property type="term" value="P:Notch signaling pathway"/>
    <property type="evidence" value="ECO:0007669"/>
    <property type="project" value="InterPro"/>
</dbReference>
<evidence type="ECO:0000313" key="12">
    <source>
        <dbReference type="Ensembl" id="ENSMAMP00000026434.1"/>
    </source>
</evidence>
<keyword evidence="4 9" id="KW-0808">Transferase</keyword>
<dbReference type="Pfam" id="PF18102">
    <property type="entry name" value="DTC"/>
    <property type="match status" value="1"/>
</dbReference>
<dbReference type="Gene3D" id="3.30.40.10">
    <property type="entry name" value="Zinc/RING finger domain, C3HC4 (zinc finger)"/>
    <property type="match status" value="1"/>
</dbReference>
<reference evidence="12" key="1">
    <citation type="submission" date="2025-08" db="UniProtKB">
        <authorList>
            <consortium name="Ensembl"/>
        </authorList>
    </citation>
    <scope>IDENTIFICATION</scope>
</reference>
<dbReference type="GO" id="GO:0005737">
    <property type="term" value="C:cytoplasm"/>
    <property type="evidence" value="ECO:0007669"/>
    <property type="project" value="UniProtKB-SubCell"/>
</dbReference>
<dbReference type="SMART" id="SM00184">
    <property type="entry name" value="RING"/>
    <property type="match status" value="1"/>
</dbReference>
<dbReference type="InterPro" id="IPR017907">
    <property type="entry name" value="Znf_RING_CS"/>
</dbReference>
<dbReference type="CDD" id="cd09633">
    <property type="entry name" value="Deltex_C"/>
    <property type="match status" value="1"/>
</dbReference>
<organism evidence="12 13">
    <name type="scientific">Mastacembelus armatus</name>
    <name type="common">zig-zag eel</name>
    <dbReference type="NCBI Taxonomy" id="205130"/>
    <lineage>
        <taxon>Eukaryota</taxon>
        <taxon>Metazoa</taxon>
        <taxon>Chordata</taxon>
        <taxon>Craniata</taxon>
        <taxon>Vertebrata</taxon>
        <taxon>Euteleostomi</taxon>
        <taxon>Actinopterygii</taxon>
        <taxon>Neopterygii</taxon>
        <taxon>Teleostei</taxon>
        <taxon>Neoteleostei</taxon>
        <taxon>Acanthomorphata</taxon>
        <taxon>Anabantaria</taxon>
        <taxon>Synbranchiformes</taxon>
        <taxon>Mastacembelidae</taxon>
        <taxon>Mastacembelus</taxon>
    </lineage>
</organism>
<dbReference type="InterPro" id="IPR039398">
    <property type="entry name" value="Deltex_fam"/>
</dbReference>
<evidence type="ECO:0000259" key="11">
    <source>
        <dbReference type="PROSITE" id="PS50089"/>
    </source>
</evidence>
<dbReference type="Proteomes" id="UP000261640">
    <property type="component" value="Unplaced"/>
</dbReference>
<keyword evidence="9" id="KW-0963">Cytoplasm</keyword>
<evidence type="ECO:0000256" key="8">
    <source>
        <dbReference type="PROSITE-ProRule" id="PRU00175"/>
    </source>
</evidence>
<dbReference type="InterPro" id="IPR001841">
    <property type="entry name" value="Znf_RING"/>
</dbReference>
<dbReference type="PANTHER" id="PTHR12622">
    <property type="entry name" value="DELTEX-RELATED"/>
    <property type="match status" value="1"/>
</dbReference>
<dbReference type="InterPro" id="IPR039396">
    <property type="entry name" value="Deltex_C"/>
</dbReference>
<dbReference type="FunCoup" id="A0A3Q3N2D1">
    <property type="interactions" value="58"/>
</dbReference>
<dbReference type="InterPro" id="IPR013083">
    <property type="entry name" value="Znf_RING/FYVE/PHD"/>
</dbReference>
<protein>
    <recommendedName>
        <fullName evidence="9">E3 ubiquitin-protein ligase</fullName>
        <ecNumber evidence="9">2.3.2.27</ecNumber>
    </recommendedName>
</protein>
<dbReference type="EC" id="2.3.2.27" evidence="9"/>
<sequence>MPCGLLEKDFITDINVIIDEAEYKDSGRLMNIVQPYGPEKKGSCYILEVTYEELNDLSQKLFAEKHGSSPASKLPSTDSKSLDVSAVVMTYIQQKCTKELHKIQGNAFVIETLAELRTVHSCSTVQVILRPRHGSICPVHADLVKQRFITFYQRTASDLQVTSVPSHYQKHLQRRFPLLLFEPGSNKYELTVTGPFGHVAKLKEFVLQNLKKGPTDTPSTRISGPSPTHIKNSEDESCPICMERIVTPEKTTLRCKHSFCRACLKKAFDYKPVCPICGELYGILTGTQPDGGRMNVTTDISFHLPGYDKYGTIIIQYYIPGGIQKDEHPNPGQPYEGISRTAYLPDSSEGKRIVKLLRRAFDQKLIFTVGRSTTTGRNNMVTWNDIHHKTSTHGGPTHYGYPDPDYLSRVQNELKFKGIE</sequence>
<name>A0A3Q3N2D1_9TELE</name>
<dbReference type="PROSITE" id="PS00518">
    <property type="entry name" value="ZF_RING_1"/>
    <property type="match status" value="1"/>
</dbReference>
<keyword evidence="7 9" id="KW-0862">Zinc</keyword>
<dbReference type="UniPathway" id="UPA00143"/>
<dbReference type="Gene3D" id="3.30.390.130">
    <property type="match status" value="1"/>
</dbReference>
<keyword evidence="13" id="KW-1185">Reference proteome</keyword>
<keyword evidence="5 9" id="KW-0479">Metal-binding</keyword>
<evidence type="ECO:0000256" key="6">
    <source>
        <dbReference type="ARBA" id="ARBA00022771"/>
    </source>
</evidence>
<evidence type="ECO:0000256" key="4">
    <source>
        <dbReference type="ARBA" id="ARBA00022679"/>
    </source>
</evidence>
<evidence type="ECO:0000256" key="3">
    <source>
        <dbReference type="ARBA" id="ARBA00009413"/>
    </source>
</evidence>
<dbReference type="Ensembl" id="ENSMAMT00000027110.2">
    <property type="protein sequence ID" value="ENSMAMP00000026434.1"/>
    <property type="gene ID" value="ENSMAMG00000017756.2"/>
</dbReference>
<comment type="similarity">
    <text evidence="3 9">Belongs to the Deltex family.</text>
</comment>
<evidence type="ECO:0000313" key="13">
    <source>
        <dbReference type="Proteomes" id="UP000261640"/>
    </source>
</evidence>
<reference evidence="12" key="2">
    <citation type="submission" date="2025-09" db="UniProtKB">
        <authorList>
            <consortium name="Ensembl"/>
        </authorList>
    </citation>
    <scope>IDENTIFICATION</scope>
</reference>
<evidence type="ECO:0000256" key="1">
    <source>
        <dbReference type="ARBA" id="ARBA00000900"/>
    </source>
</evidence>
<feature type="domain" description="RING-type" evidence="11">
    <location>
        <begin position="238"/>
        <end position="277"/>
    </location>
</feature>
<comment type="pathway">
    <text evidence="2 9">Protein modification; protein ubiquitination.</text>
</comment>
<dbReference type="Pfam" id="PF13639">
    <property type="entry name" value="zf-RING_2"/>
    <property type="match status" value="1"/>
</dbReference>
<evidence type="ECO:0000256" key="2">
    <source>
        <dbReference type="ARBA" id="ARBA00004906"/>
    </source>
</evidence>
<dbReference type="InterPro" id="IPR039399">
    <property type="entry name" value="Deltex_C_sf"/>
</dbReference>
<dbReference type="GO" id="GO:0016567">
    <property type="term" value="P:protein ubiquitination"/>
    <property type="evidence" value="ECO:0007669"/>
    <property type="project" value="UniProtKB-UniRule"/>
</dbReference>
<dbReference type="SUPFAM" id="SSF57850">
    <property type="entry name" value="RING/U-box"/>
    <property type="match status" value="1"/>
</dbReference>
<evidence type="ECO:0000256" key="9">
    <source>
        <dbReference type="RuleBase" id="RU367105"/>
    </source>
</evidence>
<evidence type="ECO:0000256" key="10">
    <source>
        <dbReference type="SAM" id="MobiDB-lite"/>
    </source>
</evidence>
<dbReference type="AlphaFoldDB" id="A0A3Q3N2D1"/>
<keyword evidence="6 8" id="KW-0863">Zinc-finger</keyword>
<accession>A0A3Q3N2D1</accession>
<comment type="catalytic activity">
    <reaction evidence="1 9">
        <text>S-ubiquitinyl-[E2 ubiquitin-conjugating enzyme]-L-cysteine + [acceptor protein]-L-lysine = [E2 ubiquitin-conjugating enzyme]-L-cysteine + N(6)-ubiquitinyl-[acceptor protein]-L-lysine.</text>
        <dbReference type="EC" id="2.3.2.27"/>
    </reaction>
</comment>
<dbReference type="PROSITE" id="PS50089">
    <property type="entry name" value="ZF_RING_2"/>
    <property type="match status" value="1"/>
</dbReference>
<feature type="region of interest" description="Disordered" evidence="10">
    <location>
        <begin position="214"/>
        <end position="233"/>
    </location>
</feature>
<dbReference type="GO" id="GO:0008270">
    <property type="term" value="F:zinc ion binding"/>
    <property type="evidence" value="ECO:0007669"/>
    <property type="project" value="UniProtKB-KW"/>
</dbReference>
<evidence type="ECO:0000256" key="5">
    <source>
        <dbReference type="ARBA" id="ARBA00022723"/>
    </source>
</evidence>
<dbReference type="InParanoid" id="A0A3Q3N2D1"/>
<proteinExistence type="inferred from homology"/>
<dbReference type="GeneTree" id="ENSGT00940000154578"/>
<feature type="compositionally biased region" description="Polar residues" evidence="10">
    <location>
        <begin position="216"/>
        <end position="230"/>
    </location>
</feature>
<dbReference type="GO" id="GO:0061630">
    <property type="term" value="F:ubiquitin protein ligase activity"/>
    <property type="evidence" value="ECO:0007669"/>
    <property type="project" value="UniProtKB-UniRule"/>
</dbReference>
<evidence type="ECO:0000256" key="7">
    <source>
        <dbReference type="ARBA" id="ARBA00022833"/>
    </source>
</evidence>
<comment type="subcellular location">
    <subcellularLocation>
        <location evidence="9">Cytoplasm</location>
    </subcellularLocation>
</comment>